<evidence type="ECO:0008006" key="3">
    <source>
        <dbReference type="Google" id="ProtNLM"/>
    </source>
</evidence>
<comment type="caution">
    <text evidence="1">The sequence shown here is derived from an EMBL/GenBank/DDBJ whole genome shotgun (WGS) entry which is preliminary data.</text>
</comment>
<dbReference type="InterPro" id="IPR026341">
    <property type="entry name" value="T9SS_type_B"/>
</dbReference>
<dbReference type="NCBIfam" id="TIGR04131">
    <property type="entry name" value="Bac_Flav_CTERM"/>
    <property type="match status" value="1"/>
</dbReference>
<gene>
    <name evidence="1" type="ORF">CGL56_14805</name>
</gene>
<accession>A0A2G0CCJ2</accession>
<dbReference type="Pfam" id="PF13585">
    <property type="entry name" value="CHU_C"/>
    <property type="match status" value="1"/>
</dbReference>
<dbReference type="InterPro" id="IPR025667">
    <property type="entry name" value="SprB_repeat"/>
</dbReference>
<proteinExistence type="predicted"/>
<keyword evidence="2" id="KW-1185">Reference proteome</keyword>
<dbReference type="AlphaFoldDB" id="A0A2G0CCJ2"/>
<sequence>MVLSLSQPLMGQEGCNLPSTVASLLPNPSLEEFSAGQAGCGSQQPNGLPDNTNQANCLVGWQRISLGTTDAWNAFTLPSGGPGFPSKLPQPLPSGSSVAGFWVGIKDTNGNQFRNGNRTWAKSYREYLAACFEPGNEIKSGVDYRLTFHLGFAEQETYHFQGRKIDVASPSGVELSVYGVKDCNQLDFGSFYGCPEEAAAAGYELIANVTVEGTPGSWTPASVDFTALGDYAAFAIGGSCADDQTRTDSKYYRNYYFIDDLILNRREAFEEPVAGPVSIEGQSMCADELVLRGQPTAGATYQWYHDGVAVPDATQPSLALTPASDIDGNYTLRIESAAGCATTEAVRIQRPVIYDQFPDSVALCNGGGATVFASHQSAGTYTWSDGSNRSYLPVSKPGTYSVTISSACQERVESFTAVETNDISYRYRMTPENPCLGDTVEISLETGWYAPLVIYTVSEEERHYVSGSAPIRVVAGEVDTISAMFISSCSMYTDKIVVAALPKFTAEAAVTDLNCQGPTGAIALSVTGSAPDQFAWSGPDGLPLAAATESVLPVQAPGTYQVTLSGEANCATTFSYTVTDRQFSVDVLTTDAACGPDGSASALASGGTPPYAIEWRPAADQPPFGSSASVITDLPRGNYVARVSDQDGCSQLEEFTITGPDPLQATAVVEVEGCSPANTARLDIEVSGGVAPYAYSVGGGGLQPEASLAGLPEGRYTVQVIDALNCEAPPLEAEVSYPEPVVVELGTDQRINYGETMQLNLNVSGTNPEEALIFWDSNAELEFPDGPLTAVSTPEATAWYTVEFVTPDNCVYTDSLVVNVNNSIRAFVPTAFSPNGDGNNDLLELYPNVGITGVESFRVFDRWGGLVWETSAEAVAWDGTRFGQPVTTGTYFYHGELRLRRGGTTQVKGTIQLIR</sequence>
<dbReference type="InterPro" id="IPR013783">
    <property type="entry name" value="Ig-like_fold"/>
</dbReference>
<protein>
    <recommendedName>
        <fullName evidence="3">Ig-like domain-containing protein</fullName>
    </recommendedName>
</protein>
<dbReference type="Pfam" id="PF13573">
    <property type="entry name" value="SprB"/>
    <property type="match status" value="1"/>
</dbReference>
<name>A0A2G0CCJ2_9BACT</name>
<dbReference type="Gene3D" id="2.60.40.10">
    <property type="entry name" value="Immunoglobulins"/>
    <property type="match status" value="1"/>
</dbReference>
<evidence type="ECO:0000313" key="2">
    <source>
        <dbReference type="Proteomes" id="UP000226437"/>
    </source>
</evidence>
<dbReference type="Proteomes" id="UP000226437">
    <property type="component" value="Unassembled WGS sequence"/>
</dbReference>
<organism evidence="1 2">
    <name type="scientific">Neolewinella marina</name>
    <dbReference type="NCBI Taxonomy" id="438751"/>
    <lineage>
        <taxon>Bacteria</taxon>
        <taxon>Pseudomonadati</taxon>
        <taxon>Bacteroidota</taxon>
        <taxon>Saprospiria</taxon>
        <taxon>Saprospirales</taxon>
        <taxon>Lewinellaceae</taxon>
        <taxon>Neolewinella</taxon>
    </lineage>
</organism>
<reference evidence="1 2" key="1">
    <citation type="submission" date="2017-10" db="EMBL/GenBank/DDBJ databases">
        <title>The draft genome sequence of Lewinella marina KCTC 32374.</title>
        <authorList>
            <person name="Wang K."/>
        </authorList>
    </citation>
    <scope>NUCLEOTIDE SEQUENCE [LARGE SCALE GENOMIC DNA]</scope>
    <source>
        <strain evidence="1 2">MKG-38</strain>
    </source>
</reference>
<evidence type="ECO:0000313" key="1">
    <source>
        <dbReference type="EMBL" id="PHK97694.1"/>
    </source>
</evidence>
<dbReference type="EMBL" id="PDLO01000007">
    <property type="protein sequence ID" value="PHK97694.1"/>
    <property type="molecule type" value="Genomic_DNA"/>
</dbReference>